<dbReference type="Proteomes" id="UP001652625">
    <property type="component" value="Chromosome 04"/>
</dbReference>
<dbReference type="PROSITE" id="PS50966">
    <property type="entry name" value="ZF_SWIM"/>
    <property type="match status" value="1"/>
</dbReference>
<dbReference type="PANTHER" id="PTHR47526:SF3">
    <property type="entry name" value="PHD-TYPE DOMAIN-CONTAINING PROTEIN"/>
    <property type="match status" value="1"/>
</dbReference>
<sequence>MSDSSSDDEKNKALMDEIKSWKIEKLKEFLQARSIPLGQNPARAMLLKNVYYASKLKLPVQKTMQEETEEIKSRSFQKLKLKSGIQLPHPNEIGNWVINKEIVIKLLPTTTNSDIETYAFDTHSSKALKEGHSLYSSYHVTSVYFNNLSDAVKFFYLKGIIVPQTRINDEEYESWVCLNKNRSIFSAECKCIAGYGESCKHIFALLLFVEEHVRLGENVNCTSVKQKWGTRTKKRKLHEPDILQNISIKKVKSSIKNKCLKLSRLLYDPRPYHLRQSDFTLEDWEAVAEATDGKSAVICLKPNIQSEYLKKKTTFCKHN</sequence>
<dbReference type="InterPro" id="IPR007527">
    <property type="entry name" value="Znf_SWIM"/>
</dbReference>
<dbReference type="RefSeq" id="XP_065650959.1">
    <property type="nucleotide sequence ID" value="XM_065794887.1"/>
</dbReference>
<dbReference type="GeneID" id="136079165"/>
<gene>
    <name evidence="4" type="primary">LOC136079165</name>
</gene>
<name>A0ABM4BPB8_HYDVU</name>
<organism evidence="3 4">
    <name type="scientific">Hydra vulgaris</name>
    <name type="common">Hydra</name>
    <name type="synonym">Hydra attenuata</name>
    <dbReference type="NCBI Taxonomy" id="6087"/>
    <lineage>
        <taxon>Eukaryota</taxon>
        <taxon>Metazoa</taxon>
        <taxon>Cnidaria</taxon>
        <taxon>Hydrozoa</taxon>
        <taxon>Hydroidolina</taxon>
        <taxon>Anthoathecata</taxon>
        <taxon>Aplanulata</taxon>
        <taxon>Hydridae</taxon>
        <taxon>Hydra</taxon>
    </lineage>
</organism>
<evidence type="ECO:0000256" key="1">
    <source>
        <dbReference type="PROSITE-ProRule" id="PRU00325"/>
    </source>
</evidence>
<reference evidence="4" key="1">
    <citation type="submission" date="2025-08" db="UniProtKB">
        <authorList>
            <consortium name="RefSeq"/>
        </authorList>
    </citation>
    <scope>IDENTIFICATION</scope>
</reference>
<keyword evidence="1" id="KW-0479">Metal-binding</keyword>
<dbReference type="PANTHER" id="PTHR47526">
    <property type="entry name" value="ATP-DEPENDENT DNA HELICASE"/>
    <property type="match status" value="1"/>
</dbReference>
<evidence type="ECO:0000259" key="2">
    <source>
        <dbReference type="PROSITE" id="PS50966"/>
    </source>
</evidence>
<keyword evidence="3" id="KW-1185">Reference proteome</keyword>
<evidence type="ECO:0000313" key="3">
    <source>
        <dbReference type="Proteomes" id="UP001652625"/>
    </source>
</evidence>
<accession>A0ABM4BPB8</accession>
<evidence type="ECO:0000313" key="4">
    <source>
        <dbReference type="RefSeq" id="XP_065650959.1"/>
    </source>
</evidence>
<keyword evidence="1" id="KW-0862">Zinc</keyword>
<proteinExistence type="predicted"/>
<feature type="domain" description="SWIM-type" evidence="2">
    <location>
        <begin position="174"/>
        <end position="210"/>
    </location>
</feature>
<protein>
    <submittedName>
        <fullName evidence="4">Uncharacterized protein LOC136079165</fullName>
    </submittedName>
</protein>
<keyword evidence="1" id="KW-0863">Zinc-finger</keyword>